<dbReference type="RefSeq" id="XP_026102355.1">
    <property type="nucleotide sequence ID" value="XM_026246570.1"/>
</dbReference>
<reference evidence="3 4" key="1">
    <citation type="submission" date="2025-04" db="UniProtKB">
        <authorList>
            <consortium name="RefSeq"/>
        </authorList>
    </citation>
    <scope>IDENTIFICATION</scope>
    <source>
        <strain evidence="3 4">Wakin</strain>
        <tissue evidence="3 4">Muscle</tissue>
    </source>
</reference>
<dbReference type="Proteomes" id="UP000515129">
    <property type="component" value="Chromosome 5"/>
</dbReference>
<evidence type="ECO:0000313" key="2">
    <source>
        <dbReference type="Proteomes" id="UP000515129"/>
    </source>
</evidence>
<accession>A0A6P6N067</accession>
<keyword evidence="2" id="KW-1185">Reference proteome</keyword>
<evidence type="ECO:0000256" key="1">
    <source>
        <dbReference type="SAM" id="MobiDB-lite"/>
    </source>
</evidence>
<name>A0A6P6N067_CARAU</name>
<dbReference type="OrthoDB" id="10036512at2759"/>
<dbReference type="PANTHER" id="PTHR33053:SF24">
    <property type="entry name" value="TRANSPOSASE DOMAIN-CONTAINING PROTEIN"/>
    <property type="match status" value="1"/>
</dbReference>
<dbReference type="PANTHER" id="PTHR33053">
    <property type="entry name" value="PROTEIN, PUTATIVE-RELATED"/>
    <property type="match status" value="1"/>
</dbReference>
<organism evidence="2 3">
    <name type="scientific">Carassius auratus</name>
    <name type="common">Goldfish</name>
    <dbReference type="NCBI Taxonomy" id="7957"/>
    <lineage>
        <taxon>Eukaryota</taxon>
        <taxon>Metazoa</taxon>
        <taxon>Chordata</taxon>
        <taxon>Craniata</taxon>
        <taxon>Vertebrata</taxon>
        <taxon>Euteleostomi</taxon>
        <taxon>Actinopterygii</taxon>
        <taxon>Neopterygii</taxon>
        <taxon>Teleostei</taxon>
        <taxon>Ostariophysi</taxon>
        <taxon>Cypriniformes</taxon>
        <taxon>Cyprinidae</taxon>
        <taxon>Cyprininae</taxon>
        <taxon>Carassius</taxon>
    </lineage>
</organism>
<dbReference type="GeneID" id="113073817"/>
<dbReference type="RefSeq" id="XP_026102360.1">
    <property type="nucleotide sequence ID" value="XM_026246575.1"/>
</dbReference>
<dbReference type="KEGG" id="caua:113073817"/>
<evidence type="ECO:0000313" key="3">
    <source>
        <dbReference type="RefSeq" id="XP_026102355.1"/>
    </source>
</evidence>
<gene>
    <name evidence="3 4" type="primary">LOC113073817</name>
</gene>
<evidence type="ECO:0000313" key="4">
    <source>
        <dbReference type="RefSeq" id="XP_026102360.1"/>
    </source>
</evidence>
<sequence>MDCKKPSYWTLRRKAKAKVDKQLQSMEASLPSSWNMEQYGGMNSDTSSIADDNNDFMDGLSHIDEPECVTMASASHSSESDTDSDTDSELHPNSLNDDLATWATEQQITHVALNSLLNILRKHDLNLPKDARTLLGTARSNRTEVQNKAGGQYYHFGLLESISGVLYNNMDILRNVSNLKLQVSIDGLPLYKSSSTQFWPILVTVQHLVQEEPVTIGLFCGDSKPSSLNEYLEDFICEIKDLSHGFEFEGLKLTLQLTSMICDAPARAFLKKVKGHAGYHGCEKCIQDGVHLENRMTFPRNDMPLRNDDNFRNKTDPDHHHGISPLEETSLDMVSGFPLDYMHLVCLGVMRRLLHLWLRLGPLTCRLSGFQATVLTERLVGAKKNVPMEFARKPRAVREIDRWKATEFRQFLLYTGPVMLKDLLSTEVYKNFLLFFVGIFILCNNSLIGDHIDYANDILRLFVTHFGQLYGPKFLSYNVHCLVHLAEDAKHHGVLDNFSAFQYEDHLNKLKRLLRKPTCPLSQIVRRFSEMQSCSKKKEKNNPPMLRKQHTAGPLPECFHGSSQYKEIKTCSYTLKLDQANSYVYIDGKVAKLQNIISAKDDIYVAYTTFNNHEPFFDYPLPSSELGIHLVHGISGPTHFCKFENIEAKAFLVPYDSNFVSVPLLHTH</sequence>
<protein>
    <submittedName>
        <fullName evidence="3 4">Uncharacterized protein LOC113073817 isoform X1</fullName>
    </submittedName>
</protein>
<proteinExistence type="predicted"/>
<feature type="region of interest" description="Disordered" evidence="1">
    <location>
        <begin position="72"/>
        <end position="93"/>
    </location>
</feature>
<dbReference type="AlphaFoldDB" id="A0A6P6N067"/>